<dbReference type="Proteomes" id="UP000266287">
    <property type="component" value="Unassembled WGS sequence"/>
</dbReference>
<dbReference type="InterPro" id="IPR036921">
    <property type="entry name" value="PurM-like_N_sf"/>
</dbReference>
<dbReference type="SUPFAM" id="SSF55326">
    <property type="entry name" value="PurM N-terminal domain-like"/>
    <property type="match status" value="1"/>
</dbReference>
<dbReference type="Gene3D" id="3.90.650.10">
    <property type="entry name" value="PurM-like C-terminal domain"/>
    <property type="match status" value="1"/>
</dbReference>
<accession>A0A399FY35</accession>
<dbReference type="InterPro" id="IPR016188">
    <property type="entry name" value="PurM-like_N"/>
</dbReference>
<keyword evidence="6 15" id="KW-0963">Cytoplasm</keyword>
<evidence type="ECO:0000256" key="14">
    <source>
        <dbReference type="ARBA" id="ARBA00049057"/>
    </source>
</evidence>
<evidence type="ECO:0000256" key="5">
    <source>
        <dbReference type="ARBA" id="ARBA00020367"/>
    </source>
</evidence>
<evidence type="ECO:0000256" key="12">
    <source>
        <dbReference type="ARBA" id="ARBA00032931"/>
    </source>
</evidence>
<dbReference type="InterPro" id="IPR004733">
    <property type="entry name" value="PurM_cligase"/>
</dbReference>
<evidence type="ECO:0000256" key="8">
    <source>
        <dbReference type="ARBA" id="ARBA00022741"/>
    </source>
</evidence>
<dbReference type="GO" id="GO:0004637">
    <property type="term" value="F:phosphoribosylamine-glycine ligase activity"/>
    <property type="evidence" value="ECO:0007669"/>
    <property type="project" value="TreeGrafter"/>
</dbReference>
<dbReference type="InterPro" id="IPR036676">
    <property type="entry name" value="PurM-like_C_sf"/>
</dbReference>
<proteinExistence type="inferred from homology"/>
<evidence type="ECO:0000256" key="4">
    <source>
        <dbReference type="ARBA" id="ARBA00013047"/>
    </source>
</evidence>
<keyword evidence="7 15" id="KW-0436">Ligase</keyword>
<evidence type="ECO:0000313" key="19">
    <source>
        <dbReference type="Proteomes" id="UP000266287"/>
    </source>
</evidence>
<feature type="domain" description="PurM-like C-terminal" evidence="17">
    <location>
        <begin position="176"/>
        <end position="346"/>
    </location>
</feature>
<sequence length="350" mass="37710">MKENSLRYKEAGVDIDSGDRFVEKIKSLVRRASRPEVLGGIGAFSGLFQIDVRKYRCPVLVAGADGVGTKSRIAAILDKWNTIGIDLVAMSVNDILAQGAEPLFFLDYLSMGKLDSSRAEKVIKGIVEGCELAGCALLGGETAEMPGFYPEGECELAGFAVGVVEKDRIINGSKIKVGDKIIGIAGNGLHSNGYSMVRKVFGIDDDRSRARTILGSFIGDLGCSLGEELLKPTKIYVKSMLTVLERFKVNGIAHITGGGMKGNIPRILSDGCKAIVHRNRWQAPPIFEIVQRKGNVPDDEMFKVFNMGIGMALVVSSEEAEEIKSELVKKGEGASIIGEIVSGKKEIEII</sequence>
<dbReference type="GO" id="GO:0005829">
    <property type="term" value="C:cytosol"/>
    <property type="evidence" value="ECO:0007669"/>
    <property type="project" value="TreeGrafter"/>
</dbReference>
<dbReference type="FunFam" id="3.90.650.10:FF:000011">
    <property type="entry name" value="Phosphoribosylformylglycinamidine cyclo-ligase"/>
    <property type="match status" value="1"/>
</dbReference>
<name>A0A399FY35_UNCN2</name>
<dbReference type="UniPathway" id="UPA00074">
    <property type="reaction ID" value="UER00129"/>
</dbReference>
<dbReference type="PANTHER" id="PTHR10520">
    <property type="entry name" value="TRIFUNCTIONAL PURINE BIOSYNTHETIC PROTEIN ADENOSINE-3-RELATED"/>
    <property type="match status" value="1"/>
</dbReference>
<evidence type="ECO:0000256" key="3">
    <source>
        <dbReference type="ARBA" id="ARBA00010280"/>
    </source>
</evidence>
<keyword evidence="10 15" id="KW-0067">ATP-binding</keyword>
<comment type="subcellular location">
    <subcellularLocation>
        <location evidence="1 15">Cytoplasm</location>
    </subcellularLocation>
</comment>
<comment type="caution">
    <text evidence="18">The sequence shown here is derived from an EMBL/GenBank/DDBJ whole genome shotgun (WGS) entry which is preliminary data.</text>
</comment>
<evidence type="ECO:0000256" key="15">
    <source>
        <dbReference type="HAMAP-Rule" id="MF_00741"/>
    </source>
</evidence>
<dbReference type="AlphaFoldDB" id="A0A399FY35"/>
<evidence type="ECO:0000256" key="1">
    <source>
        <dbReference type="ARBA" id="ARBA00004496"/>
    </source>
</evidence>
<evidence type="ECO:0000256" key="6">
    <source>
        <dbReference type="ARBA" id="ARBA00022490"/>
    </source>
</evidence>
<comment type="catalytic activity">
    <reaction evidence="14 15">
        <text>2-formamido-N(1)-(5-O-phospho-beta-D-ribosyl)acetamidine + ATP = 5-amino-1-(5-phospho-beta-D-ribosyl)imidazole + ADP + phosphate + H(+)</text>
        <dbReference type="Rhea" id="RHEA:23032"/>
        <dbReference type="ChEBI" id="CHEBI:15378"/>
        <dbReference type="ChEBI" id="CHEBI:30616"/>
        <dbReference type="ChEBI" id="CHEBI:43474"/>
        <dbReference type="ChEBI" id="CHEBI:137981"/>
        <dbReference type="ChEBI" id="CHEBI:147287"/>
        <dbReference type="ChEBI" id="CHEBI:456216"/>
        <dbReference type="EC" id="6.3.3.1"/>
    </reaction>
</comment>
<dbReference type="HAMAP" id="MF_00741">
    <property type="entry name" value="AIRS"/>
    <property type="match status" value="1"/>
</dbReference>
<dbReference type="PANTHER" id="PTHR10520:SF12">
    <property type="entry name" value="TRIFUNCTIONAL PURINE BIOSYNTHETIC PROTEIN ADENOSINE-3"/>
    <property type="match status" value="1"/>
</dbReference>
<gene>
    <name evidence="15" type="primary">purM</name>
    <name evidence="18" type="ORF">B9J77_01015</name>
</gene>
<keyword evidence="8 15" id="KW-0547">Nucleotide-binding</keyword>
<dbReference type="Gene3D" id="3.30.1330.10">
    <property type="entry name" value="PurM-like, N-terminal domain"/>
    <property type="match status" value="1"/>
</dbReference>
<dbReference type="GO" id="GO:0006189">
    <property type="term" value="P:'de novo' IMP biosynthetic process"/>
    <property type="evidence" value="ECO:0007669"/>
    <property type="project" value="UniProtKB-UniRule"/>
</dbReference>
<dbReference type="Pfam" id="PF00586">
    <property type="entry name" value="AIRS"/>
    <property type="match status" value="1"/>
</dbReference>
<organism evidence="18 19">
    <name type="scientific">candidate division NPL-UPA2 bacterium Unc8</name>
    <dbReference type="NCBI Taxonomy" id="1980939"/>
    <lineage>
        <taxon>Bacteria</taxon>
    </lineage>
</organism>
<dbReference type="FunFam" id="3.30.1330.10:FF:000001">
    <property type="entry name" value="Phosphoribosylformylglycinamidine cyclo-ligase"/>
    <property type="match status" value="1"/>
</dbReference>
<dbReference type="SUPFAM" id="SSF56042">
    <property type="entry name" value="PurM C-terminal domain-like"/>
    <property type="match status" value="1"/>
</dbReference>
<dbReference type="InterPro" id="IPR010918">
    <property type="entry name" value="PurM-like_C_dom"/>
</dbReference>
<dbReference type="EMBL" id="NDHY01000001">
    <property type="protein sequence ID" value="RII01144.1"/>
    <property type="molecule type" value="Genomic_DNA"/>
</dbReference>
<evidence type="ECO:0000313" key="18">
    <source>
        <dbReference type="EMBL" id="RII01144.1"/>
    </source>
</evidence>
<comment type="similarity">
    <text evidence="3 15">Belongs to the AIR synthase family.</text>
</comment>
<dbReference type="NCBIfam" id="TIGR00878">
    <property type="entry name" value="purM"/>
    <property type="match status" value="1"/>
</dbReference>
<dbReference type="GO" id="GO:0046084">
    <property type="term" value="P:adenine biosynthetic process"/>
    <property type="evidence" value="ECO:0007669"/>
    <property type="project" value="TreeGrafter"/>
</dbReference>
<evidence type="ECO:0000256" key="9">
    <source>
        <dbReference type="ARBA" id="ARBA00022755"/>
    </source>
</evidence>
<dbReference type="CDD" id="cd02196">
    <property type="entry name" value="PurM"/>
    <property type="match status" value="1"/>
</dbReference>
<feature type="domain" description="PurM-like N-terminal" evidence="16">
    <location>
        <begin position="60"/>
        <end position="164"/>
    </location>
</feature>
<evidence type="ECO:0000256" key="10">
    <source>
        <dbReference type="ARBA" id="ARBA00022840"/>
    </source>
</evidence>
<evidence type="ECO:0000256" key="13">
    <source>
        <dbReference type="ARBA" id="ARBA00033093"/>
    </source>
</evidence>
<dbReference type="EC" id="6.3.3.1" evidence="4 15"/>
<keyword evidence="9 15" id="KW-0658">Purine biosynthesis</keyword>
<evidence type="ECO:0000259" key="17">
    <source>
        <dbReference type="Pfam" id="PF02769"/>
    </source>
</evidence>
<reference evidence="18 19" key="1">
    <citation type="submission" date="2018-08" db="EMBL/GenBank/DDBJ databases">
        <title>Draft genome of candidate division NPL-UPA2 bacterium Unc8 that adapted to ultra-basic serpentinizing groundwater.</title>
        <authorList>
            <person name="Ishii S."/>
            <person name="Suzuki S."/>
            <person name="Nealson K.H."/>
        </authorList>
    </citation>
    <scope>NUCLEOTIDE SEQUENCE [LARGE SCALE GENOMIC DNA]</scope>
    <source>
        <strain evidence="18">Unc8</strain>
    </source>
</reference>
<dbReference type="Pfam" id="PF02769">
    <property type="entry name" value="AIRS_C"/>
    <property type="match status" value="1"/>
</dbReference>
<comment type="pathway">
    <text evidence="2 15">Purine metabolism; IMP biosynthesis via de novo pathway; 5-amino-1-(5-phospho-D-ribosyl)imidazole from N(2)-formyl-N(1)-(5-phospho-D-ribosyl)glycinamide: step 2/2.</text>
</comment>
<evidence type="ECO:0000256" key="7">
    <source>
        <dbReference type="ARBA" id="ARBA00022598"/>
    </source>
</evidence>
<protein>
    <recommendedName>
        <fullName evidence="5 15">Phosphoribosylformylglycinamidine cyclo-ligase</fullName>
        <ecNumber evidence="4 15">6.3.3.1</ecNumber>
    </recommendedName>
    <alternativeName>
        <fullName evidence="12 15">AIR synthase</fullName>
    </alternativeName>
    <alternativeName>
        <fullName evidence="13 15">AIRS</fullName>
    </alternativeName>
    <alternativeName>
        <fullName evidence="11 15">Phosphoribosyl-aminoimidazole synthetase</fullName>
    </alternativeName>
</protein>
<evidence type="ECO:0000256" key="2">
    <source>
        <dbReference type="ARBA" id="ARBA00004686"/>
    </source>
</evidence>
<dbReference type="GO" id="GO:0005524">
    <property type="term" value="F:ATP binding"/>
    <property type="evidence" value="ECO:0007669"/>
    <property type="project" value="UniProtKB-KW"/>
</dbReference>
<dbReference type="GO" id="GO:0004641">
    <property type="term" value="F:phosphoribosylformylglycinamidine cyclo-ligase activity"/>
    <property type="evidence" value="ECO:0007669"/>
    <property type="project" value="UniProtKB-UniRule"/>
</dbReference>
<evidence type="ECO:0000256" key="11">
    <source>
        <dbReference type="ARBA" id="ARBA00031908"/>
    </source>
</evidence>
<evidence type="ECO:0000259" key="16">
    <source>
        <dbReference type="Pfam" id="PF00586"/>
    </source>
</evidence>